<organism evidence="7 8">
    <name type="scientific">Candidatus Coprenecus avistercoris</name>
    <dbReference type="NCBI Taxonomy" id="2840730"/>
    <lineage>
        <taxon>Bacteria</taxon>
        <taxon>Pseudomonadati</taxon>
        <taxon>Bacteroidota</taxon>
        <taxon>Bacteroidia</taxon>
        <taxon>Bacteroidales</taxon>
        <taxon>Rikenellaceae</taxon>
        <taxon>Rikenellaceae incertae sedis</taxon>
        <taxon>Candidatus Coprenecus</taxon>
    </lineage>
</organism>
<evidence type="ECO:0000256" key="2">
    <source>
        <dbReference type="ARBA" id="ARBA00022552"/>
    </source>
</evidence>
<keyword evidence="5 6" id="KW-0949">S-adenosyl-L-methionine</keyword>
<dbReference type="GO" id="GO:0005829">
    <property type="term" value="C:cytosol"/>
    <property type="evidence" value="ECO:0007669"/>
    <property type="project" value="TreeGrafter"/>
</dbReference>
<dbReference type="Pfam" id="PF02527">
    <property type="entry name" value="GidB"/>
    <property type="match status" value="1"/>
</dbReference>
<dbReference type="InterPro" id="IPR029063">
    <property type="entry name" value="SAM-dependent_MTases_sf"/>
</dbReference>
<keyword evidence="1 6" id="KW-0963">Cytoplasm</keyword>
<evidence type="ECO:0000256" key="1">
    <source>
        <dbReference type="ARBA" id="ARBA00022490"/>
    </source>
</evidence>
<comment type="function">
    <text evidence="6">Specifically methylates the N7 position of a guanine in 16S rRNA.</text>
</comment>
<evidence type="ECO:0000256" key="6">
    <source>
        <dbReference type="HAMAP-Rule" id="MF_00074"/>
    </source>
</evidence>
<dbReference type="Proteomes" id="UP000886744">
    <property type="component" value="Unassembled WGS sequence"/>
</dbReference>
<dbReference type="CDD" id="cd02440">
    <property type="entry name" value="AdoMet_MTases"/>
    <property type="match status" value="1"/>
</dbReference>
<dbReference type="HAMAP" id="MF_00074">
    <property type="entry name" value="16SrRNA_methyltr_G"/>
    <property type="match status" value="1"/>
</dbReference>
<reference evidence="7" key="2">
    <citation type="journal article" date="2021" name="PeerJ">
        <title>Extensive microbial diversity within the chicken gut microbiome revealed by metagenomics and culture.</title>
        <authorList>
            <person name="Gilroy R."/>
            <person name="Ravi A."/>
            <person name="Getino M."/>
            <person name="Pursley I."/>
            <person name="Horton D.L."/>
            <person name="Alikhan N.F."/>
            <person name="Baker D."/>
            <person name="Gharbi K."/>
            <person name="Hall N."/>
            <person name="Watson M."/>
            <person name="Adriaenssens E.M."/>
            <person name="Foster-Nyarko E."/>
            <person name="Jarju S."/>
            <person name="Secka A."/>
            <person name="Antonio M."/>
            <person name="Oren A."/>
            <person name="Chaudhuri R.R."/>
            <person name="La Ragione R."/>
            <person name="Hildebrand F."/>
            <person name="Pallen M.J."/>
        </authorList>
    </citation>
    <scope>NUCLEOTIDE SEQUENCE</scope>
    <source>
        <strain evidence="7">ChiHjej13B12-12457</strain>
    </source>
</reference>
<evidence type="ECO:0000256" key="5">
    <source>
        <dbReference type="ARBA" id="ARBA00022691"/>
    </source>
</evidence>
<evidence type="ECO:0000313" key="7">
    <source>
        <dbReference type="EMBL" id="HIR62080.1"/>
    </source>
</evidence>
<evidence type="ECO:0000313" key="8">
    <source>
        <dbReference type="Proteomes" id="UP000886744"/>
    </source>
</evidence>
<accession>A0A9D1J5Z3</accession>
<protein>
    <recommendedName>
        <fullName evidence="6">Ribosomal RNA small subunit methyltransferase G</fullName>
        <ecNumber evidence="6">2.1.1.-</ecNumber>
    </recommendedName>
    <alternativeName>
        <fullName evidence="6">16S rRNA 7-methylguanosine methyltransferase</fullName>
        <shortName evidence="6">16S rRNA m7G methyltransferase</shortName>
    </alternativeName>
</protein>
<dbReference type="EMBL" id="DVHI01000015">
    <property type="protein sequence ID" value="HIR62080.1"/>
    <property type="molecule type" value="Genomic_DNA"/>
</dbReference>
<dbReference type="GO" id="GO:0070043">
    <property type="term" value="F:rRNA (guanine-N7-)-methyltransferase activity"/>
    <property type="evidence" value="ECO:0007669"/>
    <property type="project" value="UniProtKB-UniRule"/>
</dbReference>
<dbReference type="InterPro" id="IPR003682">
    <property type="entry name" value="rRNA_ssu_MeTfrase_G"/>
</dbReference>
<comment type="subcellular location">
    <subcellularLocation>
        <location evidence="6">Cytoplasm</location>
    </subcellularLocation>
</comment>
<dbReference type="PANTHER" id="PTHR31760">
    <property type="entry name" value="S-ADENOSYL-L-METHIONINE-DEPENDENT METHYLTRANSFERASES SUPERFAMILY PROTEIN"/>
    <property type="match status" value="1"/>
</dbReference>
<reference evidence="7" key="1">
    <citation type="submission" date="2020-10" db="EMBL/GenBank/DDBJ databases">
        <authorList>
            <person name="Gilroy R."/>
        </authorList>
    </citation>
    <scope>NUCLEOTIDE SEQUENCE</scope>
    <source>
        <strain evidence="7">ChiHjej13B12-12457</strain>
    </source>
</reference>
<feature type="binding site" evidence="6">
    <location>
        <position position="141"/>
    </location>
    <ligand>
        <name>S-adenosyl-L-methionine</name>
        <dbReference type="ChEBI" id="CHEBI:59789"/>
    </ligand>
</feature>
<comment type="caution">
    <text evidence="7">The sequence shown here is derived from an EMBL/GenBank/DDBJ whole genome shotgun (WGS) entry which is preliminary data.</text>
</comment>
<keyword evidence="3 6" id="KW-0489">Methyltransferase</keyword>
<sequence>MNEEIVFKYFPELDARQREQTAALGQLYAEWNARINVISRKDMDSLYLHHVLHSLALVRYIRENGLAPASVFDAGCGGGFPGIPMAIAMPECRFTLCDSIAKKIKVVTEVSAALGLDNVKPVWSRTEDLGPEYRCDYVVSRAVTELRRFVPLVRHLYRRGILYLKGGDLSEEIAACVRECRIEPQTVSVTDISGYFSEEFFESKKIICIFPQKH</sequence>
<evidence type="ECO:0000256" key="3">
    <source>
        <dbReference type="ARBA" id="ARBA00022603"/>
    </source>
</evidence>
<gene>
    <name evidence="6 7" type="primary">rsmG</name>
    <name evidence="7" type="ORF">IAC94_00965</name>
</gene>
<name>A0A9D1J5Z3_9BACT</name>
<comment type="similarity">
    <text evidence="6">Belongs to the methyltransferase superfamily. RNA methyltransferase RsmG family.</text>
</comment>
<comment type="caution">
    <text evidence="6">Lacks conserved residue(s) required for the propagation of feature annotation.</text>
</comment>
<dbReference type="SUPFAM" id="SSF53335">
    <property type="entry name" value="S-adenosyl-L-methionine-dependent methyltransferases"/>
    <property type="match status" value="1"/>
</dbReference>
<dbReference type="Gene3D" id="3.40.50.150">
    <property type="entry name" value="Vaccinia Virus protein VP39"/>
    <property type="match status" value="1"/>
</dbReference>
<proteinExistence type="inferred from homology"/>
<dbReference type="PANTHER" id="PTHR31760:SF0">
    <property type="entry name" value="S-ADENOSYL-L-METHIONINE-DEPENDENT METHYLTRANSFERASES SUPERFAMILY PROTEIN"/>
    <property type="match status" value="1"/>
</dbReference>
<feature type="binding site" evidence="6">
    <location>
        <position position="80"/>
    </location>
    <ligand>
        <name>S-adenosyl-L-methionine</name>
        <dbReference type="ChEBI" id="CHEBI:59789"/>
    </ligand>
</feature>
<dbReference type="AlphaFoldDB" id="A0A9D1J5Z3"/>
<keyword evidence="4 6" id="KW-0808">Transferase</keyword>
<dbReference type="NCBIfam" id="TIGR00138">
    <property type="entry name" value="rsmG_gidB"/>
    <property type="match status" value="1"/>
</dbReference>
<dbReference type="PIRSF" id="PIRSF003078">
    <property type="entry name" value="GidB"/>
    <property type="match status" value="1"/>
</dbReference>
<dbReference type="EC" id="2.1.1.-" evidence="6"/>
<keyword evidence="2 6" id="KW-0698">rRNA processing</keyword>
<feature type="binding site" evidence="6">
    <location>
        <position position="75"/>
    </location>
    <ligand>
        <name>S-adenosyl-L-methionine</name>
        <dbReference type="ChEBI" id="CHEBI:59789"/>
    </ligand>
</feature>
<evidence type="ECO:0000256" key="4">
    <source>
        <dbReference type="ARBA" id="ARBA00022679"/>
    </source>
</evidence>